<name>A0ABP1CZH5_9APHY</name>
<feature type="region of interest" description="Disordered" evidence="1">
    <location>
        <begin position="153"/>
        <end position="174"/>
    </location>
</feature>
<feature type="region of interest" description="Disordered" evidence="1">
    <location>
        <begin position="366"/>
        <end position="395"/>
    </location>
</feature>
<evidence type="ECO:0000313" key="2">
    <source>
        <dbReference type="EMBL" id="CAL1699879.1"/>
    </source>
</evidence>
<feature type="region of interest" description="Disordered" evidence="1">
    <location>
        <begin position="1"/>
        <end position="27"/>
    </location>
</feature>
<protein>
    <submittedName>
        <fullName evidence="2">Uncharacterized protein</fullName>
    </submittedName>
</protein>
<feature type="compositionally biased region" description="Polar residues" evidence="1">
    <location>
        <begin position="368"/>
        <end position="380"/>
    </location>
</feature>
<evidence type="ECO:0000256" key="1">
    <source>
        <dbReference type="SAM" id="MobiDB-lite"/>
    </source>
</evidence>
<reference evidence="3" key="1">
    <citation type="submission" date="2024-04" db="EMBL/GenBank/DDBJ databases">
        <authorList>
            <person name="Shaw F."/>
            <person name="Minotto A."/>
        </authorList>
    </citation>
    <scope>NUCLEOTIDE SEQUENCE [LARGE SCALE GENOMIC DNA]</scope>
</reference>
<organism evidence="2 3">
    <name type="scientific">Somion occarium</name>
    <dbReference type="NCBI Taxonomy" id="3059160"/>
    <lineage>
        <taxon>Eukaryota</taxon>
        <taxon>Fungi</taxon>
        <taxon>Dikarya</taxon>
        <taxon>Basidiomycota</taxon>
        <taxon>Agaricomycotina</taxon>
        <taxon>Agaricomycetes</taxon>
        <taxon>Polyporales</taxon>
        <taxon>Cerrenaceae</taxon>
        <taxon>Somion</taxon>
    </lineage>
</organism>
<evidence type="ECO:0000313" key="3">
    <source>
        <dbReference type="Proteomes" id="UP001497453"/>
    </source>
</evidence>
<sequence length="457" mass="50092">MPQIYRRHSEYHPLPPMRRQTIQPTDADDSIVLSDLVRTGEASRLRRRGAMRLDHNSARSVILPSLPSTSAPSRPIVMTPSRPSTPPWGNPDLQGDDEYTYGGGEWRDWNTDDTELQADDIRREGVAAYADAEEAVMLFCGGEMKAVEEDMPFVPSPTPTFPRKSSSSRSPVRKTNGCGAVVHMQAFPQRPRGVYVGKEDATPAVVGLESSYFESSVVAKMMKSACGCIREGIGCAVCGNTLGTRYMPCQAASAGIFACAGAPPYSSRPVHPSGPRYWDCTSSLRCQASSSKDSCPSTFYVYTFFSDHVTAAPTYHKTAHTHAVPSLQDRRPREPPAMRRSLTPPTPLSPPRPSFVDYTFTASPRPLSANSLPTQSQESFPLTLPPPPRVVPRTPQPQLEVYIPPSLRRVRRDASSDVTTLRDDTTVVELDADGVVVDSEPNSPDKVGNETMLWPGR</sequence>
<dbReference type="EMBL" id="OZ037945">
    <property type="protein sequence ID" value="CAL1699879.1"/>
    <property type="molecule type" value="Genomic_DNA"/>
</dbReference>
<feature type="compositionally biased region" description="Low complexity" evidence="1">
    <location>
        <begin position="161"/>
        <end position="174"/>
    </location>
</feature>
<accession>A0ABP1CZH5</accession>
<dbReference type="Proteomes" id="UP001497453">
    <property type="component" value="Chromosome 2"/>
</dbReference>
<feature type="compositionally biased region" description="Basic and acidic residues" evidence="1">
    <location>
        <begin position="328"/>
        <end position="337"/>
    </location>
</feature>
<gene>
    <name evidence="2" type="ORF">GFSPODELE1_LOCUS2891</name>
</gene>
<feature type="region of interest" description="Disordered" evidence="1">
    <location>
        <begin position="319"/>
        <end position="354"/>
    </location>
</feature>
<keyword evidence="3" id="KW-1185">Reference proteome</keyword>
<proteinExistence type="predicted"/>
<feature type="compositionally biased region" description="Pro residues" evidence="1">
    <location>
        <begin position="344"/>
        <end position="353"/>
    </location>
</feature>
<feature type="region of interest" description="Disordered" evidence="1">
    <location>
        <begin position="436"/>
        <end position="457"/>
    </location>
</feature>